<organism evidence="1">
    <name type="scientific">marine sediment metagenome</name>
    <dbReference type="NCBI Taxonomy" id="412755"/>
    <lineage>
        <taxon>unclassified sequences</taxon>
        <taxon>metagenomes</taxon>
        <taxon>ecological metagenomes</taxon>
    </lineage>
</organism>
<reference evidence="1" key="1">
    <citation type="journal article" date="2015" name="Nature">
        <title>Complex archaea that bridge the gap between prokaryotes and eukaryotes.</title>
        <authorList>
            <person name="Spang A."/>
            <person name="Saw J.H."/>
            <person name="Jorgensen S.L."/>
            <person name="Zaremba-Niedzwiedzka K."/>
            <person name="Martijn J."/>
            <person name="Lind A.E."/>
            <person name="van Eijk R."/>
            <person name="Schleper C."/>
            <person name="Guy L."/>
            <person name="Ettema T.J."/>
        </authorList>
    </citation>
    <scope>NUCLEOTIDE SEQUENCE</scope>
</reference>
<name>A0A0F9DBT0_9ZZZZ</name>
<gene>
    <name evidence="1" type="ORF">LCGC14_2218540</name>
</gene>
<proteinExistence type="predicted"/>
<comment type="caution">
    <text evidence="1">The sequence shown here is derived from an EMBL/GenBank/DDBJ whole genome shotgun (WGS) entry which is preliminary data.</text>
</comment>
<protein>
    <submittedName>
        <fullName evidence="1">Uncharacterized protein</fullName>
    </submittedName>
</protein>
<sequence length="96" mass="11076">MSTESFPERTPGVDDLGVCPKCRCALLLRRFTPLEETTVHPRVVRTDYQQVLDLLATVKQLRAEPVQARKEVERTRREFKLIVEQHNMATEPTGIE</sequence>
<dbReference type="AlphaFoldDB" id="A0A0F9DBT0"/>
<accession>A0A0F9DBT0</accession>
<dbReference type="EMBL" id="LAZR01029596">
    <property type="protein sequence ID" value="KKL59119.1"/>
    <property type="molecule type" value="Genomic_DNA"/>
</dbReference>
<evidence type="ECO:0000313" key="1">
    <source>
        <dbReference type="EMBL" id="KKL59119.1"/>
    </source>
</evidence>